<dbReference type="InterPro" id="IPR016147">
    <property type="entry name" value="Pili_assmbl_chaperone_N"/>
</dbReference>
<evidence type="ECO:0000313" key="8">
    <source>
        <dbReference type="EMBL" id="VVM12829.1"/>
    </source>
</evidence>
<dbReference type="PANTHER" id="PTHR30251:SF2">
    <property type="entry name" value="FIMBRIAL CHAPERONE YADV-RELATED"/>
    <property type="match status" value="1"/>
</dbReference>
<evidence type="ECO:0000259" key="7">
    <source>
        <dbReference type="Pfam" id="PF02753"/>
    </source>
</evidence>
<protein>
    <submittedName>
        <fullName evidence="8">Putative fimbrial chaperone LpfB</fullName>
    </submittedName>
</protein>
<keyword evidence="5" id="KW-0143">Chaperone</keyword>
<proteinExistence type="inferred from homology"/>
<evidence type="ECO:0000256" key="3">
    <source>
        <dbReference type="ARBA" id="ARBA00022729"/>
    </source>
</evidence>
<dbReference type="InterPro" id="IPR001829">
    <property type="entry name" value="Pili_assmbl_chaperone_bac"/>
</dbReference>
<feature type="domain" description="Pili assembly chaperone C-terminal" evidence="7">
    <location>
        <begin position="177"/>
        <end position="233"/>
    </location>
</feature>
<evidence type="ECO:0000256" key="1">
    <source>
        <dbReference type="ARBA" id="ARBA00004418"/>
    </source>
</evidence>
<evidence type="ECO:0000256" key="4">
    <source>
        <dbReference type="ARBA" id="ARBA00022764"/>
    </source>
</evidence>
<keyword evidence="3" id="KW-0732">Signal</keyword>
<dbReference type="AlphaFoldDB" id="A0A5E6QM45"/>
<organism evidence="8">
    <name type="scientific">Pseudomonas fluorescens</name>
    <dbReference type="NCBI Taxonomy" id="294"/>
    <lineage>
        <taxon>Bacteria</taxon>
        <taxon>Pseudomonadati</taxon>
        <taxon>Pseudomonadota</taxon>
        <taxon>Gammaproteobacteria</taxon>
        <taxon>Pseudomonadales</taxon>
        <taxon>Pseudomonadaceae</taxon>
        <taxon>Pseudomonas</taxon>
    </lineage>
</organism>
<dbReference type="GO" id="GO:0071555">
    <property type="term" value="P:cell wall organization"/>
    <property type="evidence" value="ECO:0007669"/>
    <property type="project" value="InterPro"/>
</dbReference>
<dbReference type="InterPro" id="IPR036316">
    <property type="entry name" value="Pili_assmbl_chap_C_dom_sf"/>
</dbReference>
<dbReference type="InterPro" id="IPR008962">
    <property type="entry name" value="PapD-like_sf"/>
</dbReference>
<dbReference type="EMBL" id="LR700640">
    <property type="protein sequence ID" value="VVM12829.1"/>
    <property type="molecule type" value="Genomic_DNA"/>
</dbReference>
<dbReference type="InterPro" id="IPR050643">
    <property type="entry name" value="Periplasmic_pilus_chap"/>
</dbReference>
<dbReference type="InterPro" id="IPR016148">
    <property type="entry name" value="Pili_assmbl_chaperone_C"/>
</dbReference>
<reference evidence="8" key="1">
    <citation type="submission" date="2019-09" db="EMBL/GenBank/DDBJ databases">
        <authorList>
            <person name="Chandra G."/>
            <person name="Truman W A."/>
        </authorList>
    </citation>
    <scope>NUCLEOTIDE SEQUENCE</scope>
    <source>
        <strain evidence="8">PS683</strain>
    </source>
</reference>
<accession>A0A5E6QM45</accession>
<dbReference type="Pfam" id="PF02753">
    <property type="entry name" value="PapD_C"/>
    <property type="match status" value="1"/>
</dbReference>
<dbReference type="PRINTS" id="PR00969">
    <property type="entry name" value="CHAPERONPILI"/>
</dbReference>
<name>A0A5E6QM45_PSEFL</name>
<dbReference type="SUPFAM" id="SSF49584">
    <property type="entry name" value="Periplasmic chaperone C-domain"/>
    <property type="match status" value="1"/>
</dbReference>
<dbReference type="SUPFAM" id="SSF49354">
    <property type="entry name" value="PapD-like"/>
    <property type="match status" value="1"/>
</dbReference>
<dbReference type="Pfam" id="PF00345">
    <property type="entry name" value="PapD_N"/>
    <property type="match status" value="1"/>
</dbReference>
<evidence type="ECO:0000259" key="6">
    <source>
        <dbReference type="Pfam" id="PF00345"/>
    </source>
</evidence>
<dbReference type="InterPro" id="IPR013783">
    <property type="entry name" value="Ig-like_fold"/>
</dbReference>
<dbReference type="PANTHER" id="PTHR30251">
    <property type="entry name" value="PILUS ASSEMBLY CHAPERONE"/>
    <property type="match status" value="1"/>
</dbReference>
<keyword evidence="4" id="KW-0574">Periplasm</keyword>
<dbReference type="GO" id="GO:0030288">
    <property type="term" value="C:outer membrane-bounded periplasmic space"/>
    <property type="evidence" value="ECO:0007669"/>
    <property type="project" value="InterPro"/>
</dbReference>
<dbReference type="Gene3D" id="2.60.40.10">
    <property type="entry name" value="Immunoglobulins"/>
    <property type="match status" value="2"/>
</dbReference>
<evidence type="ECO:0000256" key="2">
    <source>
        <dbReference type="ARBA" id="ARBA00007399"/>
    </source>
</evidence>
<evidence type="ECO:0000256" key="5">
    <source>
        <dbReference type="ARBA" id="ARBA00023186"/>
    </source>
</evidence>
<comment type="subcellular location">
    <subcellularLocation>
        <location evidence="1">Periplasm</location>
    </subcellularLocation>
</comment>
<comment type="similarity">
    <text evidence="2">Belongs to the periplasmic pilus chaperone family.</text>
</comment>
<gene>
    <name evidence="8" type="primary">lpfB_2</name>
    <name evidence="8" type="ORF">PS683_01119</name>
</gene>
<feature type="domain" description="Pili assembly chaperone N-terminal" evidence="6">
    <location>
        <begin position="40"/>
        <end position="155"/>
    </location>
</feature>
<sequence length="242" mass="26600">MACVPINAPWNSPVFMFLLRMVLLAGGLFALAPPPADAALQIEGTRLIYFGQDKAAGINVVNQAPREVVVQTWISGENESAGREVPFAATEPLVQLAAGEHHRLRILYAGEGLPVDRESLFWLNIMEIPLKPEDPNSVQFAIRQRLKLFYRPPTLEGGSAEAVQQLEWNTDGHTVTVSNPSAFHLSLINVQTDDQALSDYLLLEPHERKTLDAPSPLPKGTTLHFTEITDIGLQARHSAALK</sequence>